<proteinExistence type="predicted"/>
<gene>
    <name evidence="1" type="ORF">EHH44_14665</name>
</gene>
<accession>A0ACD2EKZ1</accession>
<organism evidence="1 2">
    <name type="scientific">Mycolicibacter terrae</name>
    <dbReference type="NCBI Taxonomy" id="1788"/>
    <lineage>
        <taxon>Bacteria</taxon>
        <taxon>Bacillati</taxon>
        <taxon>Actinomycetota</taxon>
        <taxon>Actinomycetes</taxon>
        <taxon>Mycobacteriales</taxon>
        <taxon>Mycobacteriaceae</taxon>
        <taxon>Mycolicibacter</taxon>
    </lineage>
</organism>
<dbReference type="EMBL" id="RRZR01000033">
    <property type="protein sequence ID" value="RRR43252.1"/>
    <property type="molecule type" value="Genomic_DNA"/>
</dbReference>
<keyword evidence="1" id="KW-0808">Transferase</keyword>
<dbReference type="EC" id="2.1.1.152" evidence="1"/>
<name>A0ACD2EKZ1_9MYCO</name>
<protein>
    <submittedName>
        <fullName evidence="1">Precorrin-6A synthase (Deacetylating)</fullName>
        <ecNumber evidence="1">2.1.1.152</ecNumber>
    </submittedName>
</protein>
<evidence type="ECO:0000313" key="1">
    <source>
        <dbReference type="EMBL" id="RRR43252.1"/>
    </source>
</evidence>
<reference evidence="1" key="1">
    <citation type="submission" date="2018-11" db="EMBL/GenBank/DDBJ databases">
        <authorList>
            <person name="Sattar A."/>
            <person name="Zunita Z."/>
            <person name="Jalila A."/>
            <person name="Saleha A.A."/>
        </authorList>
    </citation>
    <scope>NUCLEOTIDE SEQUENCE</scope>
    <source>
        <strain evidence="1">F12-74</strain>
    </source>
</reference>
<evidence type="ECO:0000313" key="2">
    <source>
        <dbReference type="Proteomes" id="UP000268891"/>
    </source>
</evidence>
<sequence>MKVWILGIGMGPQHVTPEVADALQTVDYVLAAEKSDADGLLALRRAVVDAYAGSVPIVTVADPARDRSPELTGTGYTRAVADWHAARAARYARVLRARGGTAAFLVWGDPALYDSTIRIVERVKALGVQLDYDVLPGISAPQLLAARHRIVLHEVGRPVHITTGRRLSEAVTAGQDNIVAMLNPDGLDLSAVADWTIWWGANLGAAGERLVSGRVSDVVDKIAAARHAAKAEAGWVMDVFLVRRT</sequence>
<comment type="caution">
    <text evidence="1">The sequence shown here is derived from an EMBL/GenBank/DDBJ whole genome shotgun (WGS) entry which is preliminary data.</text>
</comment>
<dbReference type="Proteomes" id="UP000268891">
    <property type="component" value="Unassembled WGS sequence"/>
</dbReference>
<keyword evidence="1" id="KW-0489">Methyltransferase</keyword>
<keyword evidence="2" id="KW-1185">Reference proteome</keyword>